<accession>A0A674B049</accession>
<dbReference type="GeneTree" id="ENSGT00390000005492"/>
<evidence type="ECO:0000313" key="7">
    <source>
        <dbReference type="Ensembl" id="ENSSTUP00000064166.1"/>
    </source>
</evidence>
<evidence type="ECO:0000259" key="6">
    <source>
        <dbReference type="Pfam" id="PF12066"/>
    </source>
</evidence>
<name>A0A674B049_SALTR</name>
<dbReference type="InterPro" id="IPR039727">
    <property type="entry name" value="SE/Ars2"/>
</dbReference>
<dbReference type="PANTHER" id="PTHR13165">
    <property type="entry name" value="ARSENITE-RESISTANCE PROTEIN 2"/>
    <property type="match status" value="1"/>
</dbReference>
<keyword evidence="3" id="KW-0539">Nucleus</keyword>
<feature type="region of interest" description="Disordered" evidence="4">
    <location>
        <begin position="307"/>
        <end position="374"/>
    </location>
</feature>
<proteinExistence type="inferred from homology"/>
<feature type="compositionally biased region" description="Basic and acidic residues" evidence="4">
    <location>
        <begin position="323"/>
        <end position="370"/>
    </location>
</feature>
<feature type="region of interest" description="Disordered" evidence="4">
    <location>
        <begin position="709"/>
        <end position="729"/>
    </location>
</feature>
<dbReference type="InterPro" id="IPR021933">
    <property type="entry name" value="SERRATE/Ars2_N"/>
</dbReference>
<dbReference type="InterPro" id="IPR012677">
    <property type="entry name" value="Nucleotide-bd_a/b_plait_sf"/>
</dbReference>
<dbReference type="Pfam" id="PF12066">
    <property type="entry name" value="SERRATE_Ars2_N"/>
    <property type="match status" value="1"/>
</dbReference>
<dbReference type="Pfam" id="PF04959">
    <property type="entry name" value="ARS2"/>
    <property type="match status" value="1"/>
</dbReference>
<feature type="region of interest" description="Disordered" evidence="4">
    <location>
        <begin position="758"/>
        <end position="813"/>
    </location>
</feature>
<evidence type="ECO:0000256" key="1">
    <source>
        <dbReference type="ARBA" id="ARBA00004123"/>
    </source>
</evidence>
<evidence type="ECO:0000259" key="5">
    <source>
        <dbReference type="Pfam" id="PF04959"/>
    </source>
</evidence>
<reference evidence="7" key="2">
    <citation type="submission" date="2025-09" db="UniProtKB">
        <authorList>
            <consortium name="Ensembl"/>
        </authorList>
    </citation>
    <scope>IDENTIFICATION</scope>
</reference>
<dbReference type="PANTHER" id="PTHR13165:SF0">
    <property type="entry name" value="SERRATE RNA EFFECTOR MOLECULE HOMOLOG"/>
    <property type="match status" value="1"/>
</dbReference>
<reference evidence="7" key="1">
    <citation type="submission" date="2025-08" db="UniProtKB">
        <authorList>
            <consortium name="Ensembl"/>
        </authorList>
    </citation>
    <scope>IDENTIFICATION</scope>
</reference>
<dbReference type="Gene3D" id="3.30.70.330">
    <property type="match status" value="1"/>
</dbReference>
<comment type="similarity">
    <text evidence="2">Belongs to the ARS2 family.</text>
</comment>
<feature type="region of interest" description="Disordered" evidence="4">
    <location>
        <begin position="1"/>
        <end position="88"/>
    </location>
</feature>
<keyword evidence="8" id="KW-1185">Reference proteome</keyword>
<feature type="domain" description="SERRATE/Ars2 N-terminal" evidence="6">
    <location>
        <begin position="153"/>
        <end position="252"/>
    </location>
</feature>
<gene>
    <name evidence="7" type="primary">SRRT</name>
    <name evidence="7" type="synonym">LOC115154430</name>
</gene>
<dbReference type="GO" id="GO:0016604">
    <property type="term" value="C:nuclear body"/>
    <property type="evidence" value="ECO:0007669"/>
    <property type="project" value="TreeGrafter"/>
</dbReference>
<feature type="compositionally biased region" description="Basic and acidic residues" evidence="4">
    <location>
        <begin position="791"/>
        <end position="805"/>
    </location>
</feature>
<protein>
    <submittedName>
        <fullName evidence="7">Serrate RNA effector molecule homolog (Arabidopsis)</fullName>
    </submittedName>
</protein>
<dbReference type="GO" id="GO:0031053">
    <property type="term" value="P:primary miRNA processing"/>
    <property type="evidence" value="ECO:0007669"/>
    <property type="project" value="TreeGrafter"/>
</dbReference>
<dbReference type="AlphaFoldDB" id="A0A674B049"/>
<feature type="domain" description="SERRATE/Ars2 C-terminal" evidence="5">
    <location>
        <begin position="595"/>
        <end position="787"/>
    </location>
</feature>
<evidence type="ECO:0000313" key="8">
    <source>
        <dbReference type="Proteomes" id="UP000472277"/>
    </source>
</evidence>
<evidence type="ECO:0000256" key="2">
    <source>
        <dbReference type="ARBA" id="ARBA00005407"/>
    </source>
</evidence>
<comment type="subcellular location">
    <subcellularLocation>
        <location evidence="1">Nucleus</location>
    </subcellularLocation>
</comment>
<organism evidence="7 8">
    <name type="scientific">Salmo trutta</name>
    <name type="common">Brown trout</name>
    <dbReference type="NCBI Taxonomy" id="8032"/>
    <lineage>
        <taxon>Eukaryota</taxon>
        <taxon>Metazoa</taxon>
        <taxon>Chordata</taxon>
        <taxon>Craniata</taxon>
        <taxon>Vertebrata</taxon>
        <taxon>Euteleostomi</taxon>
        <taxon>Actinopterygii</taxon>
        <taxon>Neopterygii</taxon>
        <taxon>Teleostei</taxon>
        <taxon>Protacanthopterygii</taxon>
        <taxon>Salmoniformes</taxon>
        <taxon>Salmonidae</taxon>
        <taxon>Salmoninae</taxon>
        <taxon>Salmo</taxon>
    </lineage>
</organism>
<feature type="compositionally biased region" description="Basic and acidic residues" evidence="4">
    <location>
        <begin position="8"/>
        <end position="73"/>
    </location>
</feature>
<dbReference type="Proteomes" id="UP000472277">
    <property type="component" value="Chromosome 19"/>
</dbReference>
<sequence length="813" mass="94003">MADSDDEYDRRRRDKFRRERSDNYDRSREREERRRDDWNDREWDRGRERRSRGEYRDYERGRRERFSPPRHDMSPQQKRMRRDWDDHGGDPYHGGYDLGYGGGGGPSYAPPQPWGHPDLHLMQPHHGIPIQARLGNIHDMDLGLPPPVMKSFKEFLLSLDDSVDETEAVKRYNEYKIDFRRQQMQDFFLAHKDEEWFRSKYHPDEAGRRKAEAHSGLQNRLNVYIFLMENGWFDTVSLDMEKAQAIMKVLDAGKVVGVVGGGWLWETSLMASFISLAEYFDVNLSFEHDGFIDLYHHLFSFPCHSGDSEDEASASESDSDSDSNSHHSSDKNAEKEDEADGKKSKEEKPKERAREREKQEEKKPKEDQPLRPRPLHRTCSLFMRSIAPTISKAEIIALCRRYPGFMRVCLSDPQPERRFFRRCWVTFDRSVNIKETCWNLQNIRLRDCELAPGVNRDLARRVRNINGITQHKQVLRNDIKLSAKLIHSLDDRGRLWTQKMAAQNPILKNITDYLIEEVSAEEEELLGSVGGADAEEGSKEGNPAEITVERDDTLVKVLDRLLLYLRIVHSIDYYNNCEYPSEDEMPNRCGMIHVRGPIPPNRITHGEVLEWQKTFEERLSPLFSVKEKLSEEEAGKMGRKDPEHEVEKFVSANTQELGKDKWLCPLSGKKFKGPEFVRKHILNKHGDKIDEVKKEVVFFNNFLMDAKRPSLPEMKPPPPPGPGQGVLSPGMPFPPQGLMGFGPGQPRPPVMGYGGGPPYPPNQYGGGRGNYDNFRGQGGGYPGKPRNNRMSRGDPRNIIEYRDLDAPDDMDFF</sequence>
<feature type="compositionally biased region" description="Acidic residues" evidence="4">
    <location>
        <begin position="308"/>
        <end position="321"/>
    </location>
</feature>
<evidence type="ECO:0000256" key="3">
    <source>
        <dbReference type="ARBA" id="ARBA00023242"/>
    </source>
</evidence>
<dbReference type="InterPro" id="IPR007042">
    <property type="entry name" value="SERRATE/Ars2_C"/>
</dbReference>
<evidence type="ECO:0000256" key="4">
    <source>
        <dbReference type="SAM" id="MobiDB-lite"/>
    </source>
</evidence>
<dbReference type="Ensembl" id="ENSSTUT00000067799.1">
    <property type="protein sequence ID" value="ENSSTUP00000064166.1"/>
    <property type="gene ID" value="ENSSTUG00000027435.1"/>
</dbReference>